<gene>
    <name evidence="6" type="ORF">EDD31_2237</name>
</gene>
<comment type="caution">
    <text evidence="6">The sequence shown here is derived from an EMBL/GenBank/DDBJ whole genome shotgun (WGS) entry which is preliminary data.</text>
</comment>
<dbReference type="InterPro" id="IPR013783">
    <property type="entry name" value="Ig-like_fold"/>
</dbReference>
<dbReference type="Pfam" id="PF24346">
    <property type="entry name" value="DUF7507"/>
    <property type="match status" value="1"/>
</dbReference>
<feature type="domain" description="DUF11" evidence="4">
    <location>
        <begin position="554"/>
        <end position="658"/>
    </location>
</feature>
<evidence type="ECO:0000313" key="7">
    <source>
        <dbReference type="Proteomes" id="UP000280668"/>
    </source>
</evidence>
<keyword evidence="2" id="KW-0812">Transmembrane</keyword>
<dbReference type="GO" id="GO:0005975">
    <property type="term" value="P:carbohydrate metabolic process"/>
    <property type="evidence" value="ECO:0007669"/>
    <property type="project" value="UniProtKB-ARBA"/>
</dbReference>
<evidence type="ECO:0000256" key="3">
    <source>
        <dbReference type="SAM" id="SignalP"/>
    </source>
</evidence>
<keyword evidence="3" id="KW-0732">Signal</keyword>
<evidence type="ECO:0000259" key="4">
    <source>
        <dbReference type="Pfam" id="PF01345"/>
    </source>
</evidence>
<dbReference type="InterPro" id="IPR047589">
    <property type="entry name" value="DUF11_rpt"/>
</dbReference>
<dbReference type="InterPro" id="IPR055354">
    <property type="entry name" value="DUF7507"/>
</dbReference>
<sequence length="2093" mass="217769">MLAAFVTAVLVGSLAIAAPAHAVTVYELEGEWEPATPEVVQTGDSIAAQWWANVNDDAEAPGNEPVDNVTITVTAVGAVFEEIPPVCLTEGVDPVSSISEDGSTLVCNGGTFNEGTALTLDTPARVTAVEGEPVSMSATIADQEAELPELAVENPFFMDIAWEQNANQRESVDGQRDFKFNWSLFHGAFSADGEDEITYILTVENTAGAPMSVGPEACSAFSAGAATGHPWSGGDHPAEQTAPFVGSCELDHLGGDQFELTLSGIDYSHDQVPTLDSTGNSLPTNRVVVASGEVQIRVTTDESAGSITVVSSAPTYTSTGGSEIDDDPENNTSVQNWTSGFHYGSWRPAFTESGAANWADSYRVSPGTVVQSAVSGTYANVDQTADVGGLCVLLDAQYVTYVDHEVVDMHANDAALDFEVQYYVGSSIFLDPESGSYDPNQSEICAGSTDWVDEAPADLSTVLAVRTGFSAVGLGGRPALRVMQEINSDVQPGQDIWAWSAYRSPFGSANWVYLSRSMEPGDVPAVGVLTPDSRYPYTGQHRDVLRISTVNPVVDKSVSPSTVDPGGSTTYTVDYSAEGTGEISPTVDGYVIEDTLPDGMTYTPGSSVPGPEPEVDGNTLTWTIDGVPTNETQTLSYEVDIAEDVDPGARLVNSVQSSLGSQFSDTSTASVTVNVAGSTSIVKSSDQTFIPNVSGDGVGEGSWTVDVVAEDPMPQEFTDTIDILPYNGDGRGTSMAGTYELSGPVSVSMGATVYYTTADPAALSDDPADPMNGSAGDTAGNTVGWTTDFIAGATAVRVITEELEPRGAFSFTIPVVTDGMDSGDTLVNRAQGRAENTRLVMRTSAPTEIATFYSADLRKYVQDVDGEWRDANDPLTYPEFHIGDTITYRIVVENTGQGTLTNIEVEDDLQPELGSFTIDVLEPGESYTHEFSFVLEEPIGEDDVVNTACAESDIPEDSVDENGDPLPPAIPCDEAGFTPVGDTTHAKDLVSASPIGGGQWEVVYEIIVESVETPAAYYALSDELHFTDQVDIVSAEVSQWPDGVILAEPAWDGQGNLTITDFAEIEGIDNPDYAPHVYEVTVIADVPLQFEGAGDGADDPTVCGGEGDATDRAFTNTSELTKSTDETEEDWACAEIPSIDIAKSITDGPVPNGDGTWTVTYDVVATNSGGAAGDYDISDQMTAGGDLEVFDTAITGSPEGVTPNEDWTGLGAEGAPENVIATDVTLPSGESHTYQVEVLLGMAEGIEGPPNVDECPAEPGADGGGLANTAEIVHNDLTDADNECTSVAAIVIDKSIAGGPVPNGDGTWTITYELAAENIGGAAGDYDLSDRLLYGEGIEILAGSVSAAPEGVEVNEAWTGLGEDGAAENMVAEDVLLEMGELHTYQIEVMVQLDIDTIDPAVLECPEPGSGESGGLANSAELDHNGIVDEDEVCASLPLIDIAKTIAEGPVPNGDGTWTILYELVATNTGGAEGDYDLADQLMYGEGVVVESAAVSGPEGVELEEGWTGLGTEGSAENVIAADVTLEAGAEHVYGVEVTVSLDLETVTPDALDCPEPGSGESGGLANSTELTHNGENRDDDVCAPLPLIDIVKSLAGPTMPVEDEDGVYDVSYELLVTNHGAGAGEYDLTDTLAAGEGIEIIGVQDVSTDAPGAELNDGFDGVDDVVIVTGQAIAGAEEEPVVHLYEVTVRYAADLFGVEVPTDEVCATADGGPVPGALDNQAAVDWNGIVDEDEECIRAGKPTIDKELVSANPIGAGQWEVVYDITVGNVGGEATTYHLDDTLLYAADVTVQEVGVTGPEGVLINEAFDGIEITRIASDVALAGLDDEGYAPHVYTVSVIADVPLQVGPGDEDGTGSPACTEPGGANMLEQGLNNAATLTDENGNETVDTDCAPLPSIAIDKQLTTDPVESEGEWTITYEITATNSGATEGIYTLTDQLRFGDGLEVVSAAVISTPAGVAASEMWTGQGGAGSQANLVAADVALEAAEVHTYQVQVVATLDAAQASENTFSCSAGEEDGPAGFRNVASIGHNDVTADDSACGTPDEPPTPDKPGMPVTGATVGSLAGVAAVLLLLGTAISLDVRRRRTQMSS</sequence>
<dbReference type="Gene3D" id="2.60.40.10">
    <property type="entry name" value="Immunoglobulins"/>
    <property type="match status" value="1"/>
</dbReference>
<dbReference type="EMBL" id="RKHK01000001">
    <property type="protein sequence ID" value="ROR73846.1"/>
    <property type="molecule type" value="Genomic_DNA"/>
</dbReference>
<feature type="domain" description="DUF7507" evidence="5">
    <location>
        <begin position="882"/>
        <end position="957"/>
    </location>
</feature>
<evidence type="ECO:0000256" key="1">
    <source>
        <dbReference type="SAM" id="MobiDB-lite"/>
    </source>
</evidence>
<name>A0A3N2BEZ8_9MICO</name>
<accession>A0A3N2BEZ8</accession>
<keyword evidence="7" id="KW-1185">Reference proteome</keyword>
<organism evidence="6 7">
    <name type="scientific">Bogoriella caseilytica</name>
    <dbReference type="NCBI Taxonomy" id="56055"/>
    <lineage>
        <taxon>Bacteria</taxon>
        <taxon>Bacillati</taxon>
        <taxon>Actinomycetota</taxon>
        <taxon>Actinomycetes</taxon>
        <taxon>Micrococcales</taxon>
        <taxon>Bogoriellaceae</taxon>
        <taxon>Bogoriella</taxon>
    </lineage>
</organism>
<feature type="chain" id="PRO_5018133930" evidence="3">
    <location>
        <begin position="23"/>
        <end position="2093"/>
    </location>
</feature>
<keyword evidence="2" id="KW-0472">Membrane</keyword>
<protein>
    <submittedName>
        <fullName evidence="6">Putative repeat protein (TIGR01451 family)</fullName>
    </submittedName>
</protein>
<reference evidence="6 7" key="1">
    <citation type="submission" date="2018-11" db="EMBL/GenBank/DDBJ databases">
        <title>Sequencing the genomes of 1000 actinobacteria strains.</title>
        <authorList>
            <person name="Klenk H.-P."/>
        </authorList>
    </citation>
    <scope>NUCLEOTIDE SEQUENCE [LARGE SCALE GENOMIC DNA]</scope>
    <source>
        <strain evidence="6 7">DSM 11294</strain>
    </source>
</reference>
<feature type="region of interest" description="Disordered" evidence="1">
    <location>
        <begin position="1552"/>
        <end position="1572"/>
    </location>
</feature>
<dbReference type="InterPro" id="IPR001434">
    <property type="entry name" value="OmcB-like_DUF11"/>
</dbReference>
<evidence type="ECO:0000313" key="6">
    <source>
        <dbReference type="EMBL" id="ROR73846.1"/>
    </source>
</evidence>
<keyword evidence="2" id="KW-1133">Transmembrane helix</keyword>
<dbReference type="Proteomes" id="UP000280668">
    <property type="component" value="Unassembled WGS sequence"/>
</dbReference>
<feature type="region of interest" description="Disordered" evidence="1">
    <location>
        <begin position="2035"/>
        <end position="2058"/>
    </location>
</feature>
<evidence type="ECO:0000256" key="2">
    <source>
        <dbReference type="SAM" id="Phobius"/>
    </source>
</evidence>
<proteinExistence type="predicted"/>
<feature type="transmembrane region" description="Helical" evidence="2">
    <location>
        <begin position="2063"/>
        <end position="2084"/>
    </location>
</feature>
<evidence type="ECO:0000259" key="5">
    <source>
        <dbReference type="Pfam" id="PF24346"/>
    </source>
</evidence>
<feature type="signal peptide" evidence="3">
    <location>
        <begin position="1"/>
        <end position="22"/>
    </location>
</feature>
<dbReference type="NCBIfam" id="TIGR01451">
    <property type="entry name" value="B_ant_repeat"/>
    <property type="match status" value="1"/>
</dbReference>
<dbReference type="Pfam" id="PF01345">
    <property type="entry name" value="DUF11"/>
    <property type="match status" value="1"/>
</dbReference>